<evidence type="ECO:0000256" key="6">
    <source>
        <dbReference type="ARBA" id="ARBA00022679"/>
    </source>
</evidence>
<dbReference type="CDD" id="cd01335">
    <property type="entry name" value="Radical_SAM"/>
    <property type="match status" value="1"/>
</dbReference>
<dbReference type="GO" id="GO:0051539">
    <property type="term" value="F:4 iron, 4 sulfur cluster binding"/>
    <property type="evidence" value="ECO:0007669"/>
    <property type="project" value="UniProtKB-KW"/>
</dbReference>
<dbReference type="HAMAP" id="MF_01694">
    <property type="entry name" value="BioB"/>
    <property type="match status" value="1"/>
</dbReference>
<dbReference type="Gene3D" id="3.20.20.70">
    <property type="entry name" value="Aldolase class I"/>
    <property type="match status" value="1"/>
</dbReference>
<keyword evidence="12" id="KW-0411">Iron-sulfur</keyword>
<dbReference type="SMART" id="SM00876">
    <property type="entry name" value="BATS"/>
    <property type="match status" value="1"/>
</dbReference>
<dbReference type="GO" id="GO:0009102">
    <property type="term" value="P:biotin biosynthetic process"/>
    <property type="evidence" value="ECO:0007669"/>
    <property type="project" value="UniProtKB-UniPathway"/>
</dbReference>
<dbReference type="GO" id="GO:0004076">
    <property type="term" value="F:biotin synthase activity"/>
    <property type="evidence" value="ECO:0007669"/>
    <property type="project" value="UniProtKB-EC"/>
</dbReference>
<dbReference type="EMBL" id="UOEX01000389">
    <property type="protein sequence ID" value="VAW41525.1"/>
    <property type="molecule type" value="Genomic_DNA"/>
</dbReference>
<evidence type="ECO:0000256" key="11">
    <source>
        <dbReference type="ARBA" id="ARBA00023004"/>
    </source>
</evidence>
<dbReference type="AlphaFoldDB" id="A0A3B0VDC5"/>
<evidence type="ECO:0000256" key="7">
    <source>
        <dbReference type="ARBA" id="ARBA00022691"/>
    </source>
</evidence>
<evidence type="ECO:0000256" key="13">
    <source>
        <dbReference type="ARBA" id="ARBA00034078"/>
    </source>
</evidence>
<keyword evidence="8" id="KW-0001">2Fe-2S</keyword>
<dbReference type="SMART" id="SM00729">
    <property type="entry name" value="Elp3"/>
    <property type="match status" value="1"/>
</dbReference>
<dbReference type="SFLD" id="SFLDS00029">
    <property type="entry name" value="Radical_SAM"/>
    <property type="match status" value="1"/>
</dbReference>
<name>A0A3B0VDC5_9ZZZZ</name>
<evidence type="ECO:0000256" key="12">
    <source>
        <dbReference type="ARBA" id="ARBA00023014"/>
    </source>
</evidence>
<dbReference type="InterPro" id="IPR006638">
    <property type="entry name" value="Elp3/MiaA/NifB-like_rSAM"/>
</dbReference>
<dbReference type="GO" id="GO:0051537">
    <property type="term" value="F:2 iron, 2 sulfur cluster binding"/>
    <property type="evidence" value="ECO:0007669"/>
    <property type="project" value="UniProtKB-KW"/>
</dbReference>
<evidence type="ECO:0000256" key="4">
    <source>
        <dbReference type="ARBA" id="ARBA00012236"/>
    </source>
</evidence>
<evidence type="ECO:0000256" key="2">
    <source>
        <dbReference type="ARBA" id="ARBA00004942"/>
    </source>
</evidence>
<dbReference type="PIRSF" id="PIRSF001619">
    <property type="entry name" value="Biotin_synth"/>
    <property type="match status" value="1"/>
</dbReference>
<evidence type="ECO:0000256" key="8">
    <source>
        <dbReference type="ARBA" id="ARBA00022714"/>
    </source>
</evidence>
<evidence type="ECO:0000256" key="1">
    <source>
        <dbReference type="ARBA" id="ARBA00001966"/>
    </source>
</evidence>
<evidence type="ECO:0000256" key="9">
    <source>
        <dbReference type="ARBA" id="ARBA00022723"/>
    </source>
</evidence>
<feature type="domain" description="Radical SAM core" evidence="14">
    <location>
        <begin position="28"/>
        <end position="257"/>
    </location>
</feature>
<protein>
    <recommendedName>
        <fullName evidence="4">biotin synthase</fullName>
        <ecNumber evidence="4">2.8.1.6</ecNumber>
    </recommendedName>
</protein>
<dbReference type="UniPathway" id="UPA00078">
    <property type="reaction ID" value="UER00162"/>
</dbReference>
<dbReference type="InterPro" id="IPR010722">
    <property type="entry name" value="BATS_dom"/>
</dbReference>
<dbReference type="PANTHER" id="PTHR22976">
    <property type="entry name" value="BIOTIN SYNTHASE"/>
    <property type="match status" value="1"/>
</dbReference>
<keyword evidence="9" id="KW-0479">Metal-binding</keyword>
<evidence type="ECO:0000256" key="3">
    <source>
        <dbReference type="ARBA" id="ARBA00010765"/>
    </source>
</evidence>
<keyword evidence="5" id="KW-0004">4Fe-4S</keyword>
<comment type="cofactor">
    <cofactor evidence="1">
        <name>[4Fe-4S] cluster</name>
        <dbReference type="ChEBI" id="CHEBI:49883"/>
    </cofactor>
</comment>
<reference evidence="15" key="1">
    <citation type="submission" date="2018-06" db="EMBL/GenBank/DDBJ databases">
        <authorList>
            <person name="Zhirakovskaya E."/>
        </authorList>
    </citation>
    <scope>NUCLEOTIDE SEQUENCE</scope>
</reference>
<dbReference type="InterPro" id="IPR007197">
    <property type="entry name" value="rSAM"/>
</dbReference>
<evidence type="ECO:0000256" key="10">
    <source>
        <dbReference type="ARBA" id="ARBA00022756"/>
    </source>
</evidence>
<dbReference type="SFLD" id="SFLDG01278">
    <property type="entry name" value="biotin_synthase_like"/>
    <property type="match status" value="1"/>
</dbReference>
<proteinExistence type="inferred from homology"/>
<dbReference type="InterPro" id="IPR024177">
    <property type="entry name" value="Biotin_synthase"/>
</dbReference>
<dbReference type="InterPro" id="IPR013785">
    <property type="entry name" value="Aldolase_TIM"/>
</dbReference>
<keyword evidence="11" id="KW-0408">Iron</keyword>
<organism evidence="15">
    <name type="scientific">hydrothermal vent metagenome</name>
    <dbReference type="NCBI Taxonomy" id="652676"/>
    <lineage>
        <taxon>unclassified sequences</taxon>
        <taxon>metagenomes</taxon>
        <taxon>ecological metagenomes</taxon>
    </lineage>
</organism>
<dbReference type="SFLD" id="SFLDG01060">
    <property type="entry name" value="BATS_domain_containing"/>
    <property type="match status" value="1"/>
</dbReference>
<dbReference type="SUPFAM" id="SSF102114">
    <property type="entry name" value="Radical SAM enzymes"/>
    <property type="match status" value="1"/>
</dbReference>
<comment type="similarity">
    <text evidence="3">Belongs to the radical SAM superfamily. Biotin synthase family.</text>
</comment>
<dbReference type="EC" id="2.8.1.6" evidence="4"/>
<dbReference type="NCBIfam" id="TIGR00433">
    <property type="entry name" value="bioB"/>
    <property type="match status" value="1"/>
</dbReference>
<gene>
    <name evidence="15" type="ORF">MNBD_DELTA03-1770</name>
</gene>
<sequence length="307" mass="33593">MAVELEKFKGKTCHELMALALDAKLNGRRGLDFSLCSIINAKSGNCSEDCSFCVQSAHYHTDAPVYGLKERDEILQAARLARENQASHFSLVTSGRGLGVKDLKQAAEAITAIREQVGIKVCSSFGILGLEDFKMLKEAGLSRYHHNLETSREFFPNIVSTHSFQERIDTIDAAHEAGLEVCAGGIFGLGESEEDRISMALSLRDCGADSVPINILIPLPGTPMAHQPPLSVIDALRGIAIYRILMPDIPIRLAAGRETALRDFLGSAFMAGADGMMIGGYLTERGRMPKDDLDFASEMRQIWQEMM</sequence>
<keyword evidence="6 15" id="KW-0808">Transferase</keyword>
<keyword evidence="7" id="KW-0949">S-adenosyl-L-methionine</keyword>
<dbReference type="Pfam" id="PF04055">
    <property type="entry name" value="Radical_SAM"/>
    <property type="match status" value="1"/>
</dbReference>
<keyword evidence="10" id="KW-0093">Biotin biosynthesis</keyword>
<dbReference type="GO" id="GO:0046872">
    <property type="term" value="F:metal ion binding"/>
    <property type="evidence" value="ECO:0007669"/>
    <property type="project" value="UniProtKB-KW"/>
</dbReference>
<dbReference type="InterPro" id="IPR058240">
    <property type="entry name" value="rSAM_sf"/>
</dbReference>
<comment type="pathway">
    <text evidence="2">Cofactor biosynthesis; biotin biosynthesis; biotin from 7,8-diaminononanoate: step 2/2.</text>
</comment>
<accession>A0A3B0VDC5</accession>
<evidence type="ECO:0000313" key="15">
    <source>
        <dbReference type="EMBL" id="VAW41525.1"/>
    </source>
</evidence>
<dbReference type="PROSITE" id="PS51918">
    <property type="entry name" value="RADICAL_SAM"/>
    <property type="match status" value="1"/>
</dbReference>
<comment type="cofactor">
    <cofactor evidence="13">
        <name>[2Fe-2S] cluster</name>
        <dbReference type="ChEBI" id="CHEBI:190135"/>
    </cofactor>
</comment>
<dbReference type="InterPro" id="IPR002684">
    <property type="entry name" value="Biotin_synth/BioAB"/>
</dbReference>
<dbReference type="Pfam" id="PF06968">
    <property type="entry name" value="BATS"/>
    <property type="match status" value="1"/>
</dbReference>
<evidence type="ECO:0000259" key="14">
    <source>
        <dbReference type="PROSITE" id="PS51918"/>
    </source>
</evidence>
<evidence type="ECO:0000256" key="5">
    <source>
        <dbReference type="ARBA" id="ARBA00022485"/>
    </source>
</evidence>
<dbReference type="PANTHER" id="PTHR22976:SF2">
    <property type="entry name" value="BIOTIN SYNTHASE, MITOCHONDRIAL"/>
    <property type="match status" value="1"/>
</dbReference>